<accession>A0ABD4U8D2</accession>
<dbReference type="GeneID" id="61040629"/>
<dbReference type="RefSeq" id="WP_006489122.1">
    <property type="nucleotide sequence ID" value="NZ_CADETX010000040.1"/>
</dbReference>
<organism evidence="1 2">
    <name type="scientific">Burkholderia cenocepacia</name>
    <dbReference type="NCBI Taxonomy" id="95486"/>
    <lineage>
        <taxon>Bacteria</taxon>
        <taxon>Pseudomonadati</taxon>
        <taxon>Pseudomonadota</taxon>
        <taxon>Betaproteobacteria</taxon>
        <taxon>Burkholderiales</taxon>
        <taxon>Burkholderiaceae</taxon>
        <taxon>Burkholderia</taxon>
        <taxon>Burkholderia cepacia complex</taxon>
    </lineage>
</organism>
<comment type="caution">
    <text evidence="1">The sequence shown here is derived from an EMBL/GenBank/DDBJ whole genome shotgun (WGS) entry which is preliminary data.</text>
</comment>
<dbReference type="Proteomes" id="UP000191686">
    <property type="component" value="Unassembled WGS sequence"/>
</dbReference>
<reference evidence="1 2" key="2">
    <citation type="journal article" date="2017" name="Front. Microbiol.">
        <title>Genomics Reveals a Unique Clone of Burkholderia cenocepacia Harboring an Actively Excising Novel Genomic Island.</title>
        <authorList>
            <person name="Patil P.P."/>
            <person name="Mali S."/>
            <person name="Midha S."/>
            <person name="Gautam V."/>
            <person name="Dash L."/>
            <person name="Kumar S."/>
            <person name="Shastri J."/>
            <person name="Singhal L."/>
            <person name="Patil P.B."/>
        </authorList>
    </citation>
    <scope>NUCLEOTIDE SEQUENCE [LARGE SCALE GENOMIC DNA]</scope>
    <source>
        <strain evidence="1 2">BC-19</strain>
    </source>
</reference>
<dbReference type="EMBL" id="JYMX02000001">
    <property type="protein sequence ID" value="MCW3710374.1"/>
    <property type="molecule type" value="Genomic_DNA"/>
</dbReference>
<protein>
    <recommendedName>
        <fullName evidence="3">Lipoprotein</fullName>
    </recommendedName>
</protein>
<sequence>MYHSVPAPNSGGDAVSRHAPFGVAIRLFARSCFLLANGCALSSEQIDAGTDVDLSQNDACPMRPDAKPHVPFAALLRTSPAGDARRCWPGAYCAAAIGGAARRTGPEAVSYLRKRLS</sequence>
<evidence type="ECO:0000313" key="2">
    <source>
        <dbReference type="Proteomes" id="UP000191686"/>
    </source>
</evidence>
<gene>
    <name evidence="1" type="ORF">UE95_003660</name>
</gene>
<name>A0ABD4U8D2_9BURK</name>
<reference evidence="1 2" key="1">
    <citation type="journal article" date="2017" name="Front. Microbiol.">
        <title>Genomics reveals a unique clone of Burkholderia cenocepacia harbouring an actively excising novel genomic island.</title>
        <authorList>
            <person name="Patil P."/>
            <person name="Mali S."/>
            <person name="Midha S."/>
            <person name="Gautam V."/>
            <person name="Dash L."/>
            <person name="Kumar S."/>
            <person name="Shastri J."/>
            <person name="Singhal L."/>
            <person name="Patil P.B."/>
        </authorList>
    </citation>
    <scope>NUCLEOTIDE SEQUENCE [LARGE SCALE GENOMIC DNA]</scope>
    <source>
        <strain evidence="1 2">BC-19</strain>
    </source>
</reference>
<proteinExistence type="predicted"/>
<dbReference type="AlphaFoldDB" id="A0ABD4U8D2"/>
<evidence type="ECO:0000313" key="1">
    <source>
        <dbReference type="EMBL" id="MCW3710374.1"/>
    </source>
</evidence>
<evidence type="ECO:0008006" key="3">
    <source>
        <dbReference type="Google" id="ProtNLM"/>
    </source>
</evidence>